<proteinExistence type="predicted"/>
<feature type="transmembrane region" description="Helical" evidence="6">
    <location>
        <begin position="186"/>
        <end position="208"/>
    </location>
</feature>
<evidence type="ECO:0000256" key="1">
    <source>
        <dbReference type="ARBA" id="ARBA00004651"/>
    </source>
</evidence>
<gene>
    <name evidence="7" type="ORF">ACFQS1_04375</name>
</gene>
<protein>
    <submittedName>
        <fullName evidence="7">YhjD/YihY/BrkB family envelope integrity protein</fullName>
    </submittedName>
</protein>
<evidence type="ECO:0000256" key="5">
    <source>
        <dbReference type="ARBA" id="ARBA00023136"/>
    </source>
</evidence>
<evidence type="ECO:0000313" key="8">
    <source>
        <dbReference type="Proteomes" id="UP001596548"/>
    </source>
</evidence>
<feature type="transmembrane region" description="Helical" evidence="6">
    <location>
        <begin position="108"/>
        <end position="129"/>
    </location>
</feature>
<feature type="transmembrane region" description="Helical" evidence="6">
    <location>
        <begin position="249"/>
        <end position="274"/>
    </location>
</feature>
<evidence type="ECO:0000256" key="6">
    <source>
        <dbReference type="SAM" id="Phobius"/>
    </source>
</evidence>
<comment type="caution">
    <text evidence="7">The sequence shown here is derived from an EMBL/GenBank/DDBJ whole genome shotgun (WGS) entry which is preliminary data.</text>
</comment>
<keyword evidence="5 6" id="KW-0472">Membrane</keyword>
<keyword evidence="2" id="KW-1003">Cell membrane</keyword>
<evidence type="ECO:0000256" key="2">
    <source>
        <dbReference type="ARBA" id="ARBA00022475"/>
    </source>
</evidence>
<sequence length="325" mass="34036">MTAPRVRDRTMNGVLARLDRFQRRHGVAGFPYAVLCKYLDDDGPRHAALITYYGFLSLFPLLLLGVAVVSRLLATNPELRRELITAIVPPALQATVDDAAAALPTSPVAFVIGAIGLIWSATGVVYAAYRTLNHVAGVRMRDLPNPVGAYSRVLGVVVVLLAGVVAGGGLAVAGAAIPGVGAPDRLLAALGTALSAFAVLLFGVRILLVCPAQLSALWRPAASGALLLAVVLHVGGPLLTALVRNAGPVYGAFATVAGLFTLLYLVSQALVAVAETAAVRRARLWPRALDTSDPTEADERALALLAREQERIPGQVVESRLIRDA</sequence>
<feature type="transmembrane region" description="Helical" evidence="6">
    <location>
        <begin position="150"/>
        <end position="180"/>
    </location>
</feature>
<dbReference type="PANTHER" id="PTHR30213">
    <property type="entry name" value="INNER MEMBRANE PROTEIN YHJD"/>
    <property type="match status" value="1"/>
</dbReference>
<dbReference type="EMBL" id="JBHTBJ010000002">
    <property type="protein sequence ID" value="MFC7273210.1"/>
    <property type="molecule type" value="Genomic_DNA"/>
</dbReference>
<accession>A0ABW2HL53</accession>
<name>A0ABW2HL53_9ACTN</name>
<feature type="transmembrane region" description="Helical" evidence="6">
    <location>
        <begin position="52"/>
        <end position="73"/>
    </location>
</feature>
<evidence type="ECO:0000256" key="3">
    <source>
        <dbReference type="ARBA" id="ARBA00022692"/>
    </source>
</evidence>
<reference evidence="8" key="1">
    <citation type="journal article" date="2019" name="Int. J. Syst. Evol. Microbiol.">
        <title>The Global Catalogue of Microorganisms (GCM) 10K type strain sequencing project: providing services to taxonomists for standard genome sequencing and annotation.</title>
        <authorList>
            <consortium name="The Broad Institute Genomics Platform"/>
            <consortium name="The Broad Institute Genome Sequencing Center for Infectious Disease"/>
            <person name="Wu L."/>
            <person name="Ma J."/>
        </authorList>
    </citation>
    <scope>NUCLEOTIDE SEQUENCE [LARGE SCALE GENOMIC DNA]</scope>
    <source>
        <strain evidence="8">XZYJT-10</strain>
    </source>
</reference>
<dbReference type="Pfam" id="PF03631">
    <property type="entry name" value="Virul_fac_BrkB"/>
    <property type="match status" value="1"/>
</dbReference>
<comment type="subcellular location">
    <subcellularLocation>
        <location evidence="1">Cell membrane</location>
        <topology evidence="1">Multi-pass membrane protein</topology>
    </subcellularLocation>
</comment>
<feature type="transmembrane region" description="Helical" evidence="6">
    <location>
        <begin position="220"/>
        <end position="243"/>
    </location>
</feature>
<keyword evidence="8" id="KW-1185">Reference proteome</keyword>
<evidence type="ECO:0000256" key="4">
    <source>
        <dbReference type="ARBA" id="ARBA00022989"/>
    </source>
</evidence>
<keyword evidence="3 6" id="KW-0812">Transmembrane</keyword>
<dbReference type="RefSeq" id="WP_378964738.1">
    <property type="nucleotide sequence ID" value="NZ_JBHTBJ010000002.1"/>
</dbReference>
<dbReference type="InterPro" id="IPR017039">
    <property type="entry name" value="Virul_fac_BrkB"/>
</dbReference>
<keyword evidence="4 6" id="KW-1133">Transmembrane helix</keyword>
<dbReference type="Proteomes" id="UP001596548">
    <property type="component" value="Unassembled WGS sequence"/>
</dbReference>
<evidence type="ECO:0000313" key="7">
    <source>
        <dbReference type="EMBL" id="MFC7273210.1"/>
    </source>
</evidence>
<organism evidence="7 8">
    <name type="scientific">Paractinoplanes rhizophilus</name>
    <dbReference type="NCBI Taxonomy" id="1416877"/>
    <lineage>
        <taxon>Bacteria</taxon>
        <taxon>Bacillati</taxon>
        <taxon>Actinomycetota</taxon>
        <taxon>Actinomycetes</taxon>
        <taxon>Micromonosporales</taxon>
        <taxon>Micromonosporaceae</taxon>
        <taxon>Paractinoplanes</taxon>
    </lineage>
</organism>
<dbReference type="PANTHER" id="PTHR30213:SF1">
    <property type="entry name" value="INNER MEMBRANE PROTEIN YHJD"/>
    <property type="match status" value="1"/>
</dbReference>